<protein>
    <submittedName>
        <fullName evidence="1">Uncharacterized protein</fullName>
    </submittedName>
</protein>
<accession>A0ABR1C688</accession>
<organism evidence="1 2">
    <name type="scientific">Necator americanus</name>
    <name type="common">Human hookworm</name>
    <dbReference type="NCBI Taxonomy" id="51031"/>
    <lineage>
        <taxon>Eukaryota</taxon>
        <taxon>Metazoa</taxon>
        <taxon>Ecdysozoa</taxon>
        <taxon>Nematoda</taxon>
        <taxon>Chromadorea</taxon>
        <taxon>Rhabditida</taxon>
        <taxon>Rhabditina</taxon>
        <taxon>Rhabditomorpha</taxon>
        <taxon>Strongyloidea</taxon>
        <taxon>Ancylostomatidae</taxon>
        <taxon>Bunostominae</taxon>
        <taxon>Necator</taxon>
    </lineage>
</organism>
<gene>
    <name evidence="1" type="primary">Necator_chrII.g5462</name>
    <name evidence="1" type="ORF">RB195_017669</name>
</gene>
<dbReference type="Proteomes" id="UP001303046">
    <property type="component" value="Unassembled WGS sequence"/>
</dbReference>
<comment type="caution">
    <text evidence="1">The sequence shown here is derived from an EMBL/GenBank/DDBJ whole genome shotgun (WGS) entry which is preliminary data.</text>
</comment>
<evidence type="ECO:0000313" key="2">
    <source>
        <dbReference type="Proteomes" id="UP001303046"/>
    </source>
</evidence>
<name>A0ABR1C688_NECAM</name>
<dbReference type="EMBL" id="JAVFWL010000002">
    <property type="protein sequence ID" value="KAK6734034.1"/>
    <property type="molecule type" value="Genomic_DNA"/>
</dbReference>
<sequence>MNGALGNPLIPLQPSKLMASMATGSCIVVRWKSNRSDVSDNRQYWCKNNALETGSCARMFCAAADCRSTSLTRRHLLIRCPFHSHAPLVSGFRFRIYMLS</sequence>
<evidence type="ECO:0000313" key="1">
    <source>
        <dbReference type="EMBL" id="KAK6734034.1"/>
    </source>
</evidence>
<keyword evidence="2" id="KW-1185">Reference proteome</keyword>
<proteinExistence type="predicted"/>
<reference evidence="1 2" key="1">
    <citation type="submission" date="2023-08" db="EMBL/GenBank/DDBJ databases">
        <title>A Necator americanus chromosomal reference genome.</title>
        <authorList>
            <person name="Ilik V."/>
            <person name="Petrzelkova K.J."/>
            <person name="Pardy F."/>
            <person name="Fuh T."/>
            <person name="Niatou-Singa F.S."/>
            <person name="Gouil Q."/>
            <person name="Baker L."/>
            <person name="Ritchie M.E."/>
            <person name="Jex A.R."/>
            <person name="Gazzola D."/>
            <person name="Li H."/>
            <person name="Toshio Fujiwara R."/>
            <person name="Zhan B."/>
            <person name="Aroian R.V."/>
            <person name="Pafco B."/>
            <person name="Schwarz E.M."/>
        </authorList>
    </citation>
    <scope>NUCLEOTIDE SEQUENCE [LARGE SCALE GENOMIC DNA]</scope>
    <source>
        <strain evidence="1 2">Aroian</strain>
        <tissue evidence="1">Whole animal</tissue>
    </source>
</reference>